<keyword evidence="1" id="KW-0472">Membrane</keyword>
<accession>A0A975BJE4</accession>
<reference evidence="2" key="1">
    <citation type="journal article" date="2021" name="Microb. Physiol.">
        <title>Proteogenomic Insights into the Physiology of Marine, Sulfate-Reducing, Filamentous Desulfonema limicola and Desulfonema magnum.</title>
        <authorList>
            <person name="Schnaars V."/>
            <person name="Wohlbrand L."/>
            <person name="Scheve S."/>
            <person name="Hinrichs C."/>
            <person name="Reinhardt R."/>
            <person name="Rabus R."/>
        </authorList>
    </citation>
    <scope>NUCLEOTIDE SEQUENCE</scope>
    <source>
        <strain evidence="2">4be13</strain>
    </source>
</reference>
<gene>
    <name evidence="2" type="ORF">dnm_025750</name>
</gene>
<evidence type="ECO:0008006" key="4">
    <source>
        <dbReference type="Google" id="ProtNLM"/>
    </source>
</evidence>
<evidence type="ECO:0000313" key="2">
    <source>
        <dbReference type="EMBL" id="QTA86551.1"/>
    </source>
</evidence>
<dbReference type="EMBL" id="CP061800">
    <property type="protein sequence ID" value="QTA86551.1"/>
    <property type="molecule type" value="Genomic_DNA"/>
</dbReference>
<dbReference type="AlphaFoldDB" id="A0A975BJE4"/>
<dbReference type="KEGG" id="dmm:dnm_025750"/>
<evidence type="ECO:0000313" key="3">
    <source>
        <dbReference type="Proteomes" id="UP000663722"/>
    </source>
</evidence>
<evidence type="ECO:0000256" key="1">
    <source>
        <dbReference type="SAM" id="Phobius"/>
    </source>
</evidence>
<keyword evidence="3" id="KW-1185">Reference proteome</keyword>
<keyword evidence="1" id="KW-1133">Transmembrane helix</keyword>
<dbReference type="Proteomes" id="UP000663722">
    <property type="component" value="Chromosome"/>
</dbReference>
<organism evidence="2 3">
    <name type="scientific">Desulfonema magnum</name>
    <dbReference type="NCBI Taxonomy" id="45655"/>
    <lineage>
        <taxon>Bacteria</taxon>
        <taxon>Pseudomonadati</taxon>
        <taxon>Thermodesulfobacteriota</taxon>
        <taxon>Desulfobacteria</taxon>
        <taxon>Desulfobacterales</taxon>
        <taxon>Desulfococcaceae</taxon>
        <taxon>Desulfonema</taxon>
    </lineage>
</organism>
<protein>
    <recommendedName>
        <fullName evidence="4">Nucleotide exchange factor GrpE</fullName>
    </recommendedName>
</protein>
<feature type="transmembrane region" description="Helical" evidence="1">
    <location>
        <begin position="386"/>
        <end position="408"/>
    </location>
</feature>
<proteinExistence type="predicted"/>
<sequence>MLSVRYLLKSYQKIYVLLTCLLGFAVLPLIFMNSAYAEKKLSCEDIKKLVNKEELKRRILADAEMFPLEEIAEDDKTEENQENGKFWTEKNSCCEKKRGCAWELGELLAEIIREEQNNDKSLLKVLTFTHNTLKQFVNANLATASATIYNKFIGTLKYKTIYNNKSYERINNIIDIKTFGNLRRDMSRRRMSRLVIERFSAFESQIREAIKTLSYIEDIVNKENLQQYIFEDKQLPFLATPEKGKIKEAVKEKWNEKAEELGNLLAEIASEIENENYPPSPNLKYYERLDKLIVLTNKIMLELERAEFFDAYGAVYRSFITKISSGFDNYDKLAKIIRKSEINERGTYWAETYKDAKVRFFELRFHILSIKLSDETMEKNDQENSVLPFFIALWTVILFGFAIELYLVDKKRSKLEEEVKKNSQIRPASIGVGKIEEWVRDLNKKLPPTLKINRLKEWVKDLDEAISKLKEKLSKEFITEKAINEFETIKQSFAEFEKNVRESSFPEDDNDIRAELNRLKNEKIRELQININDLRKLIRKKQQPISNVPELPNKITEDLEKKIGEIRREFDDLDPIKLKQDIKLKNRMTEIIRKEIIKILKDIKELKNKLSEPAEKVSDPPYYDSEIKELQNKLSDFQKQFEAVSKKEVAPSKEFILSAIIEMERGMLENNWSSFKKEHEEVVDFANRTRESGEISFYLKVLSERLPEFLGADPDDEQLFSSYNEIVLQLREYYPQMVKLPIIDKYVAGELDTEEWEGQRVLSNLRMWSQFLASLQNPREVKRLLDFKLEKWIGGEFLEIADKVLVRYYETKSDPIFLEQRHMTSEKLLLRYKSEERIGSLETLYQTVLEVLERGNVKPVKIILGKTYFESTRHSVHSTTNNICFPNGIIMGIHRNGFELDGRVIQKPQVIVNKLNGTVLTDTQNDQVQTDMASGLEQAAPNRSDKMKNDVISSAIIQMEQNILIDKWEFFKSENRELTELAMKVSLSEEKDFYIQNISPLPGLLSHNEELVSRCKKMLIPLNEYYPSLFILAAINEQQSDFASNPIKAGEPEKEISRLRNWTHLLISLQDFGKVQQFLDFDMKKWVREYFIEFADTFLCASQESQDKKHNNFPGEAHEIILRILSTGELEPVEIVLGKTLFDKKIHSARSTVSQNMTRDGVIVQVLRNGFREAPEGRMIQQPQVIYNKV</sequence>
<keyword evidence="1" id="KW-0812">Transmembrane</keyword>
<name>A0A975BJE4_9BACT</name>